<dbReference type="Proteomes" id="UP001162834">
    <property type="component" value="Chromosome"/>
</dbReference>
<evidence type="ECO:0000313" key="2">
    <source>
        <dbReference type="Proteomes" id="UP001162834"/>
    </source>
</evidence>
<dbReference type="PANTHER" id="PTHR48098">
    <property type="entry name" value="ENTEROCHELIN ESTERASE-RELATED"/>
    <property type="match status" value="1"/>
</dbReference>
<dbReference type="InterPro" id="IPR000801">
    <property type="entry name" value="Esterase-like"/>
</dbReference>
<dbReference type="RefSeq" id="WP_259315807.1">
    <property type="nucleotide sequence ID" value="NZ_CP087164.1"/>
</dbReference>
<dbReference type="InterPro" id="IPR029058">
    <property type="entry name" value="AB_hydrolase_fold"/>
</dbReference>
<dbReference type="InterPro" id="IPR050583">
    <property type="entry name" value="Mycobacterial_A85_antigen"/>
</dbReference>
<protein>
    <recommendedName>
        <fullName evidence="3">Esterase</fullName>
    </recommendedName>
</protein>
<keyword evidence="2" id="KW-1185">Reference proteome</keyword>
<dbReference type="SUPFAM" id="SSF53474">
    <property type="entry name" value="alpha/beta-Hydrolases"/>
    <property type="match status" value="1"/>
</dbReference>
<proteinExistence type="predicted"/>
<sequence>MTRRLLAAAAIGFVVVGLFGTWSYAHNYLRYRGFPPPRDPRNVGPGRVVHLHFFSAALGSRRSALVYLPPDYAVAAARGRRYPVLYLLHGSPGTPQLYFDAGALGVDLDTMIARHRIRPMIVVLPNGSDGTLRSDTEWANTTHGRYESFVLDTVRAADRRFATIPDRAGRAIAGTSEGAYAAVNIGLRHLGTFATIESWSGYFTQTHSGVFAHATAAQRRAASPARYVGSLAPRLHALPTHVLLYGGAQDHDTRQLAPFAARLRAAGGDVTARVLPGRHDWGFWRRETPAALRYLDAHLASA</sequence>
<evidence type="ECO:0008006" key="3">
    <source>
        <dbReference type="Google" id="ProtNLM"/>
    </source>
</evidence>
<dbReference type="GO" id="GO:0016747">
    <property type="term" value="F:acyltransferase activity, transferring groups other than amino-acyl groups"/>
    <property type="evidence" value="ECO:0007669"/>
    <property type="project" value="TreeGrafter"/>
</dbReference>
<name>A0A9E6XX49_9ACTN</name>
<dbReference type="PANTHER" id="PTHR48098:SF1">
    <property type="entry name" value="DIACYLGLYCEROL ACYLTRANSFERASE_MYCOLYLTRANSFERASE AG85A"/>
    <property type="match status" value="1"/>
</dbReference>
<gene>
    <name evidence="1" type="ORF">DSM104329_02529</name>
</gene>
<organism evidence="1 2">
    <name type="scientific">Capillimicrobium parvum</name>
    <dbReference type="NCBI Taxonomy" id="2884022"/>
    <lineage>
        <taxon>Bacteria</taxon>
        <taxon>Bacillati</taxon>
        <taxon>Actinomycetota</taxon>
        <taxon>Thermoleophilia</taxon>
        <taxon>Solirubrobacterales</taxon>
        <taxon>Capillimicrobiaceae</taxon>
        <taxon>Capillimicrobium</taxon>
    </lineage>
</organism>
<dbReference type="KEGG" id="sbae:DSM104329_02529"/>
<dbReference type="EMBL" id="CP087164">
    <property type="protein sequence ID" value="UGS36129.1"/>
    <property type="molecule type" value="Genomic_DNA"/>
</dbReference>
<reference evidence="1" key="1">
    <citation type="journal article" date="2022" name="Int. J. Syst. Evol. Microbiol.">
        <title>Pseudomonas aegrilactucae sp. nov. and Pseudomonas morbosilactucae sp. nov., pathogens causing bacterial rot of lettuce in Japan.</title>
        <authorList>
            <person name="Sawada H."/>
            <person name="Fujikawa T."/>
            <person name="Satou M."/>
        </authorList>
    </citation>
    <scope>NUCLEOTIDE SEQUENCE</scope>
    <source>
        <strain evidence="1">0166_1</strain>
    </source>
</reference>
<accession>A0A9E6XX49</accession>
<evidence type="ECO:0000313" key="1">
    <source>
        <dbReference type="EMBL" id="UGS36129.1"/>
    </source>
</evidence>
<dbReference type="Pfam" id="PF00756">
    <property type="entry name" value="Esterase"/>
    <property type="match status" value="1"/>
</dbReference>
<dbReference type="Gene3D" id="3.40.50.1820">
    <property type="entry name" value="alpha/beta hydrolase"/>
    <property type="match status" value="1"/>
</dbReference>
<dbReference type="AlphaFoldDB" id="A0A9E6XX49"/>